<sequence>MNPVITYNKTYEERLQEFRNILINSSQEHIPSSYVHKIWSDYVELSIDFSGWFAIWKIPRLTCEQFKIDFPVTVFVCVEQVNYQKLAATVKVLADDSDINLTSKHFIVSLIELWPTKKQDKSCDIDVSSTANCLDILRVFYLYIFMPWDLDEDDSVNWVNEHLETRLRLFYDMRTSKFPRHTAVHLKKLLTEARHLHIRQKQCTGDGSNRDVINNCVRMMQIRNEVEFLENPLLRNALLRSREHLSLTRKSNEPSHVVVLQQGKVDDYISFLNNVKLHVGQICVQYKPSLDIALANAITDDIIILSNYKHSFGELCALQDGGVLKGLYSKEDTIICSSKEDNMLDCCGNITFENLTIQVEAAQCGLCLRRGIVTLKNCKLINSVKSHMCDGIIVSSGAIMNIIDCDISGFDRAIVATSVSQVHMTNTKIENVNYGLTIYDNSTVKLNSCQFKNCTEFAIGVETYSDLEDCSHGSFDMLKMFPFITINNVTGENNRADCNINCIGNIDLIQDLLNSQSDDDTHEDTMDTTVVHLK</sequence>
<dbReference type="Gene3D" id="2.160.20.10">
    <property type="entry name" value="Single-stranded right-handed beta-helix, Pectin lyase-like"/>
    <property type="match status" value="1"/>
</dbReference>
<evidence type="ECO:0000313" key="7">
    <source>
        <dbReference type="Proteomes" id="UP001329430"/>
    </source>
</evidence>
<evidence type="ECO:0000259" key="5">
    <source>
        <dbReference type="Pfam" id="PF23762"/>
    </source>
</evidence>
<evidence type="ECO:0000256" key="3">
    <source>
        <dbReference type="ARBA" id="ARBA00023212"/>
    </source>
</evidence>
<dbReference type="InterPro" id="IPR039448">
    <property type="entry name" value="Beta_helix"/>
</dbReference>
<dbReference type="Proteomes" id="UP001329430">
    <property type="component" value="Chromosome 2"/>
</dbReference>
<evidence type="ECO:0008006" key="8">
    <source>
        <dbReference type="Google" id="ProtNLM"/>
    </source>
</evidence>
<gene>
    <name evidence="6" type="ORF">RI129_003398</name>
</gene>
<dbReference type="SUPFAM" id="SSF51126">
    <property type="entry name" value="Pectin lyase-like"/>
    <property type="match status" value="1"/>
</dbReference>
<protein>
    <recommendedName>
        <fullName evidence="8">Right handed beta helix domain-containing protein</fullName>
    </recommendedName>
</protein>
<dbReference type="Pfam" id="PF13229">
    <property type="entry name" value="Beta_helix"/>
    <property type="match status" value="1"/>
</dbReference>
<dbReference type="AlphaFoldDB" id="A0AAN7VP24"/>
<dbReference type="Pfam" id="PF23762">
    <property type="entry name" value="SHCBP_N"/>
    <property type="match status" value="1"/>
</dbReference>
<evidence type="ECO:0000259" key="4">
    <source>
        <dbReference type="Pfam" id="PF13229"/>
    </source>
</evidence>
<organism evidence="6 7">
    <name type="scientific">Pyrocoelia pectoralis</name>
    <dbReference type="NCBI Taxonomy" id="417401"/>
    <lineage>
        <taxon>Eukaryota</taxon>
        <taxon>Metazoa</taxon>
        <taxon>Ecdysozoa</taxon>
        <taxon>Arthropoda</taxon>
        <taxon>Hexapoda</taxon>
        <taxon>Insecta</taxon>
        <taxon>Pterygota</taxon>
        <taxon>Neoptera</taxon>
        <taxon>Endopterygota</taxon>
        <taxon>Coleoptera</taxon>
        <taxon>Polyphaga</taxon>
        <taxon>Elateriformia</taxon>
        <taxon>Elateroidea</taxon>
        <taxon>Lampyridae</taxon>
        <taxon>Lampyrinae</taxon>
        <taxon>Pyrocoelia</taxon>
    </lineage>
</organism>
<dbReference type="InterPro" id="IPR045140">
    <property type="entry name" value="SHCBP1-like"/>
</dbReference>
<dbReference type="InterPro" id="IPR057508">
    <property type="entry name" value="SHCBP-like_N"/>
</dbReference>
<keyword evidence="3" id="KW-0206">Cytoskeleton</keyword>
<proteinExistence type="predicted"/>
<evidence type="ECO:0000256" key="2">
    <source>
        <dbReference type="ARBA" id="ARBA00022490"/>
    </source>
</evidence>
<comment type="subcellular location">
    <subcellularLocation>
        <location evidence="1">Cytoplasm</location>
        <location evidence="1">Cytoskeleton</location>
        <location evidence="1">Spindle</location>
    </subcellularLocation>
</comment>
<reference evidence="6 7" key="1">
    <citation type="journal article" date="2024" name="Insects">
        <title>An Improved Chromosome-Level Genome Assembly of the Firefly Pyrocoelia pectoralis.</title>
        <authorList>
            <person name="Fu X."/>
            <person name="Meyer-Rochow V.B."/>
            <person name="Ballantyne L."/>
            <person name="Zhu X."/>
        </authorList>
    </citation>
    <scope>NUCLEOTIDE SEQUENCE [LARGE SCALE GENOMIC DNA]</scope>
    <source>
        <strain evidence="6">XCY_ONT2</strain>
    </source>
</reference>
<dbReference type="GO" id="GO:0007112">
    <property type="term" value="P:male meiosis cytokinesis"/>
    <property type="evidence" value="ECO:0007669"/>
    <property type="project" value="TreeGrafter"/>
</dbReference>
<name>A0AAN7VP24_9COLE</name>
<dbReference type="InterPro" id="IPR012334">
    <property type="entry name" value="Pectin_lyas_fold"/>
</dbReference>
<feature type="domain" description="SHC SH2" evidence="5">
    <location>
        <begin position="13"/>
        <end position="235"/>
    </location>
</feature>
<feature type="domain" description="Right handed beta helix" evidence="4">
    <location>
        <begin position="345"/>
        <end position="465"/>
    </location>
</feature>
<keyword evidence="2" id="KW-0963">Cytoplasm</keyword>
<evidence type="ECO:0000313" key="6">
    <source>
        <dbReference type="EMBL" id="KAK5648506.1"/>
    </source>
</evidence>
<dbReference type="EMBL" id="JAVRBK010000002">
    <property type="protein sequence ID" value="KAK5648506.1"/>
    <property type="molecule type" value="Genomic_DNA"/>
</dbReference>
<comment type="caution">
    <text evidence="6">The sequence shown here is derived from an EMBL/GenBank/DDBJ whole genome shotgun (WGS) entry which is preliminary data.</text>
</comment>
<dbReference type="PANTHER" id="PTHR14695">
    <property type="entry name" value="SHC SH2-DOMAIN BINDING PROTEIN 1-RELATED"/>
    <property type="match status" value="1"/>
</dbReference>
<dbReference type="GO" id="GO:0007283">
    <property type="term" value="P:spermatogenesis"/>
    <property type="evidence" value="ECO:0007669"/>
    <property type="project" value="TreeGrafter"/>
</dbReference>
<accession>A0AAN7VP24</accession>
<evidence type="ECO:0000256" key="1">
    <source>
        <dbReference type="ARBA" id="ARBA00004186"/>
    </source>
</evidence>
<keyword evidence="7" id="KW-1185">Reference proteome</keyword>
<dbReference type="PANTHER" id="PTHR14695:SF4">
    <property type="entry name" value="PROTEIN NESSUN DORMA"/>
    <property type="match status" value="1"/>
</dbReference>
<dbReference type="InterPro" id="IPR011050">
    <property type="entry name" value="Pectin_lyase_fold/virulence"/>
</dbReference>
<dbReference type="GO" id="GO:0005819">
    <property type="term" value="C:spindle"/>
    <property type="evidence" value="ECO:0007669"/>
    <property type="project" value="UniProtKB-SubCell"/>
</dbReference>